<comment type="subcellular location">
    <subcellularLocation>
        <location evidence="1">Nucleus</location>
    </subcellularLocation>
</comment>
<dbReference type="EMBL" id="CM029048">
    <property type="protein sequence ID" value="KAG2578130.1"/>
    <property type="molecule type" value="Genomic_DNA"/>
</dbReference>
<feature type="region of interest" description="Disordered" evidence="3">
    <location>
        <begin position="194"/>
        <end position="241"/>
    </location>
</feature>
<protein>
    <recommendedName>
        <fullName evidence="4">RFTS domain-containing protein</fullName>
    </recommendedName>
</protein>
<feature type="compositionally biased region" description="Basic and acidic residues" evidence="3">
    <location>
        <begin position="344"/>
        <end position="405"/>
    </location>
</feature>
<feature type="domain" description="RFTS" evidence="4">
    <location>
        <begin position="11"/>
        <end position="143"/>
    </location>
</feature>
<feature type="region of interest" description="Disordered" evidence="3">
    <location>
        <begin position="696"/>
        <end position="751"/>
    </location>
</feature>
<dbReference type="Pfam" id="PF12047">
    <property type="entry name" value="DNMT1-RFD"/>
    <property type="match status" value="1"/>
</dbReference>
<dbReference type="InterPro" id="IPR013083">
    <property type="entry name" value="Znf_RING/FYVE/PHD"/>
</dbReference>
<organism evidence="5 6">
    <name type="scientific">Panicum virgatum</name>
    <name type="common">Blackwell switchgrass</name>
    <dbReference type="NCBI Taxonomy" id="38727"/>
    <lineage>
        <taxon>Eukaryota</taxon>
        <taxon>Viridiplantae</taxon>
        <taxon>Streptophyta</taxon>
        <taxon>Embryophyta</taxon>
        <taxon>Tracheophyta</taxon>
        <taxon>Spermatophyta</taxon>
        <taxon>Magnoliopsida</taxon>
        <taxon>Liliopsida</taxon>
        <taxon>Poales</taxon>
        <taxon>Poaceae</taxon>
        <taxon>PACMAD clade</taxon>
        <taxon>Panicoideae</taxon>
        <taxon>Panicodae</taxon>
        <taxon>Paniceae</taxon>
        <taxon>Panicinae</taxon>
        <taxon>Panicum</taxon>
        <taxon>Panicum sect. Hiantes</taxon>
    </lineage>
</organism>
<evidence type="ECO:0000256" key="3">
    <source>
        <dbReference type="SAM" id="MobiDB-lite"/>
    </source>
</evidence>
<reference evidence="5" key="1">
    <citation type="submission" date="2020-05" db="EMBL/GenBank/DDBJ databases">
        <title>WGS assembly of Panicum virgatum.</title>
        <authorList>
            <person name="Lovell J.T."/>
            <person name="Jenkins J."/>
            <person name="Shu S."/>
            <person name="Juenger T.E."/>
            <person name="Schmutz J."/>
        </authorList>
    </citation>
    <scope>NUCLEOTIDE SEQUENCE</scope>
    <source>
        <strain evidence="5">AP13</strain>
    </source>
</reference>
<feature type="region of interest" description="Disordered" evidence="3">
    <location>
        <begin position="463"/>
        <end position="494"/>
    </location>
</feature>
<dbReference type="Proteomes" id="UP000823388">
    <property type="component" value="Chromosome 6N"/>
</dbReference>
<dbReference type="PANTHER" id="PTHR46235:SF18">
    <property type="entry name" value="PROTEIN ENHANCED DOWNY MILDEW 2"/>
    <property type="match status" value="1"/>
</dbReference>
<feature type="compositionally biased region" description="Polar residues" evidence="3">
    <location>
        <begin position="639"/>
        <end position="650"/>
    </location>
</feature>
<feature type="compositionally biased region" description="Acidic residues" evidence="3">
    <location>
        <begin position="218"/>
        <end position="229"/>
    </location>
</feature>
<feature type="region of interest" description="Disordered" evidence="3">
    <location>
        <begin position="636"/>
        <end position="682"/>
    </location>
</feature>
<evidence type="ECO:0000256" key="2">
    <source>
        <dbReference type="ARBA" id="ARBA00023242"/>
    </source>
</evidence>
<feature type="compositionally biased region" description="Basic and acidic residues" evidence="3">
    <location>
        <begin position="716"/>
        <end position="728"/>
    </location>
</feature>
<feature type="compositionally biased region" description="Basic and acidic residues" evidence="3">
    <location>
        <begin position="555"/>
        <end position="581"/>
    </location>
</feature>
<evidence type="ECO:0000256" key="1">
    <source>
        <dbReference type="ARBA" id="ARBA00004123"/>
    </source>
</evidence>
<name>A0A8T0QYK6_PANVG</name>
<evidence type="ECO:0000313" key="5">
    <source>
        <dbReference type="EMBL" id="KAG2578130.1"/>
    </source>
</evidence>
<accession>A0A8T0QYK6</accession>
<feature type="compositionally biased region" description="Polar residues" evidence="3">
    <location>
        <begin position="477"/>
        <end position="486"/>
    </location>
</feature>
<dbReference type="GO" id="GO:0005634">
    <property type="term" value="C:nucleus"/>
    <property type="evidence" value="ECO:0007669"/>
    <property type="project" value="UniProtKB-SubCell"/>
</dbReference>
<feature type="compositionally biased region" description="Basic and acidic residues" evidence="3">
    <location>
        <begin position="463"/>
        <end position="476"/>
    </location>
</feature>
<sequence>MMFDDDDDGVEPQFDAVDEYYFEVTKEELVCFSILPFQFDENDKVGDCDSEKKVYLRGVMDKSPCLVHKQVVAWRVGLDCEQPNISVLSTEGKWIKLLNPWKCYKHELARSILITVQMLHFVRRQHRYKRNLWDRLWDHLNAVFIKLGIKPAIDDLRKHYPLIKLFLERDKAFMKLKILDRFIGDITKTMEEPRASGTKLQFTSSDEPRERNNGTNSEYDDDDVNDDSDYNEHSNSDDDTNNDDGADALCALCDDGGNLLSCIGQCKRSFHPRKEDGKESKCKTLGYTSAQLKEMDSYLCKNCEYKQHQCFKCGELEPSAEPNAKIADKLHSQTQPGDMDNLIDDSHVDKDADSHVDKDAELDNEICRSPEDKDGNGKEKSSEHSVEAEEDATNKDTSHQNNERNDVLGQIYADIHTEVDRSKFESSAGRSMELGENADGHDSIWQEISIGENQMYRGMCEQESRSSKGKIARNESAKSGSGNVAVTPNHVDDNPHEKLLHVPHVNKMTNINGLHPQPEYGCDKDREVNGGHAFQEEPNSSRCNVNPEDMGIHTLGDKSRKRRELEKKSADDNSTDLDKNKRCNHIQDGKEAHCDDISHQCHSLNKVLDYEGRKFGNSGPSSRCYDENGAAEISEYKSRQSTGPSSSQCNVDPETMGIDTSGDKSRKGRNLKNKAADGNNTDLDKKRRCYHIEDRKEAHGAAEVSEYKSRQCTGPTRRENTAHSRRENSSNSPMGRNSQEKPRNHLPNRQRSYRDRYANQHMYEQYDDVNYLSSGDYGPRSHVPLCLVSAPTDFDARYDPRSYPKGPEHDITGWDWPHLYPGRARYFTGEWQSRPYCPARPERAYYSRNANSLPIDGYDEHGNFMHGAYRAMGFAPAAMYPPFQVTNNGTYLPRTDVDMEGFRAAYCGHNREYGARSTYTFGSGPLHPAAGSVMDRYAPNLEQTNNRARG</sequence>
<evidence type="ECO:0000313" key="6">
    <source>
        <dbReference type="Proteomes" id="UP000823388"/>
    </source>
</evidence>
<keyword evidence="6" id="KW-1185">Reference proteome</keyword>
<keyword evidence="2" id="KW-0539">Nucleus</keyword>
<dbReference type="AlphaFoldDB" id="A0A8T0QYK6"/>
<feature type="compositionally biased region" description="Basic and acidic residues" evidence="3">
    <location>
        <begin position="696"/>
        <end position="709"/>
    </location>
</feature>
<feature type="region of interest" description="Disordered" evidence="3">
    <location>
        <begin position="518"/>
        <end position="581"/>
    </location>
</feature>
<gene>
    <name evidence="5" type="ORF">PVAP13_6NG232100</name>
</gene>
<dbReference type="Gene3D" id="3.30.40.10">
    <property type="entry name" value="Zinc/RING finger domain, C3HC4 (zinc finger)"/>
    <property type="match status" value="1"/>
</dbReference>
<feature type="region of interest" description="Disordered" evidence="3">
    <location>
        <begin position="332"/>
        <end position="405"/>
    </location>
</feature>
<dbReference type="PANTHER" id="PTHR46235">
    <property type="entry name" value="PHD FINGER-CONTAINING PROTEIN DDB_G0268158"/>
    <property type="match status" value="1"/>
</dbReference>
<evidence type="ECO:0000259" key="4">
    <source>
        <dbReference type="Pfam" id="PF12047"/>
    </source>
</evidence>
<proteinExistence type="predicted"/>
<dbReference type="InterPro" id="IPR022702">
    <property type="entry name" value="Cytosine_MeTrfase1_RFD"/>
</dbReference>
<comment type="caution">
    <text evidence="5">The sequence shown here is derived from an EMBL/GenBank/DDBJ whole genome shotgun (WGS) entry which is preliminary data.</text>
</comment>